<keyword evidence="5" id="KW-1185">Reference proteome</keyword>
<dbReference type="PANTHER" id="PTHR44329">
    <property type="entry name" value="SERINE/THREONINE-PROTEIN KINASE TNNI3K-RELATED"/>
    <property type="match status" value="1"/>
</dbReference>
<name>A0A9P1BZN9_9DINO</name>
<dbReference type="InterPro" id="IPR051681">
    <property type="entry name" value="Ser/Thr_Kinases-Pseudokinases"/>
</dbReference>
<feature type="domain" description="Protein kinase" evidence="2">
    <location>
        <begin position="533"/>
        <end position="801"/>
    </location>
</feature>
<gene>
    <name evidence="3" type="ORF">C1SCF055_LOCUS10083</name>
</gene>
<comment type="caution">
    <text evidence="3">The sequence shown here is derived from an EMBL/GenBank/DDBJ whole genome shotgun (WGS) entry which is preliminary data.</text>
</comment>
<dbReference type="Gene3D" id="2.40.50.140">
    <property type="entry name" value="Nucleic acid-binding proteins"/>
    <property type="match status" value="1"/>
</dbReference>
<dbReference type="PROSITE" id="PS00108">
    <property type="entry name" value="PROTEIN_KINASE_ST"/>
    <property type="match status" value="1"/>
</dbReference>
<dbReference type="GO" id="GO:0005524">
    <property type="term" value="F:ATP binding"/>
    <property type="evidence" value="ECO:0007669"/>
    <property type="project" value="InterPro"/>
</dbReference>
<proteinExistence type="predicted"/>
<dbReference type="EMBL" id="CAMXCT030000711">
    <property type="protein sequence ID" value="CAL4769693.1"/>
    <property type="molecule type" value="Genomic_DNA"/>
</dbReference>
<dbReference type="AlphaFoldDB" id="A0A9P1BZN9"/>
<keyword evidence="4" id="KW-0808">Transferase</keyword>
<dbReference type="EMBL" id="CAMXCT010000711">
    <property type="protein sequence ID" value="CAI3982381.1"/>
    <property type="molecule type" value="Genomic_DNA"/>
</dbReference>
<organism evidence="3">
    <name type="scientific">Cladocopium goreaui</name>
    <dbReference type="NCBI Taxonomy" id="2562237"/>
    <lineage>
        <taxon>Eukaryota</taxon>
        <taxon>Sar</taxon>
        <taxon>Alveolata</taxon>
        <taxon>Dinophyceae</taxon>
        <taxon>Suessiales</taxon>
        <taxon>Symbiodiniaceae</taxon>
        <taxon>Cladocopium</taxon>
    </lineage>
</organism>
<dbReference type="Proteomes" id="UP001152797">
    <property type="component" value="Unassembled WGS sequence"/>
</dbReference>
<dbReference type="SUPFAM" id="SSF50249">
    <property type="entry name" value="Nucleic acid-binding proteins"/>
    <property type="match status" value="1"/>
</dbReference>
<reference evidence="3" key="1">
    <citation type="submission" date="2022-10" db="EMBL/GenBank/DDBJ databases">
        <authorList>
            <person name="Chen Y."/>
            <person name="Dougan E. K."/>
            <person name="Chan C."/>
            <person name="Rhodes N."/>
            <person name="Thang M."/>
        </authorList>
    </citation>
    <scope>NUCLEOTIDE SEQUENCE</scope>
</reference>
<dbReference type="SUPFAM" id="SSF56112">
    <property type="entry name" value="Protein kinase-like (PK-like)"/>
    <property type="match status" value="1"/>
</dbReference>
<dbReference type="Gene3D" id="3.30.200.20">
    <property type="entry name" value="Phosphorylase Kinase, domain 1"/>
    <property type="match status" value="1"/>
</dbReference>
<dbReference type="EMBL" id="CAMXCT020000711">
    <property type="protein sequence ID" value="CAL1135756.1"/>
    <property type="molecule type" value="Genomic_DNA"/>
</dbReference>
<feature type="region of interest" description="Disordered" evidence="1">
    <location>
        <begin position="114"/>
        <end position="150"/>
    </location>
</feature>
<dbReference type="InterPro" id="IPR011009">
    <property type="entry name" value="Kinase-like_dom_sf"/>
</dbReference>
<reference evidence="4 5" key="2">
    <citation type="submission" date="2024-05" db="EMBL/GenBank/DDBJ databases">
        <authorList>
            <person name="Chen Y."/>
            <person name="Shah S."/>
            <person name="Dougan E. K."/>
            <person name="Thang M."/>
            <person name="Chan C."/>
        </authorList>
    </citation>
    <scope>NUCLEOTIDE SEQUENCE [LARGE SCALE GENOMIC DNA]</scope>
</reference>
<sequence length="803" mass="88133">MDPQVVLDLLVAMDDNALYFILGELLQSKPNLAPDLISSAVPDLTYAPSKAVTEKRCTGVLQSVRAEGMSFILCPQLQAAFGCDVCVAPAQVAGFVQGEQVSFAVTGNEKSEPQAIDLQSLSSKDAGNPARKRNKVTPASTTVSNKRPFSMATGLPVATEQLERPPDLMSKLPSQSMSLQSLPAKGVAAIAAISAAAANNPKAAVHQAFPKQAMTGVTRVMQSDGWQVAKSETDPAEVREILGEYYGVIRNFDPFKGFGFIFCKELYDAFNVDVYVHGDSCAEFGTGAEVKFEAYMYNGKVQGRNLEDATGKVQEPAPAPPNEIGTFVGEVKVFHWDRGYGFIGCDALRAKGYNCDPFVHHTEIKDFWPGQLVAFKAYENAGKLLARDLKDPAGVMLSSGIQAPTWDEAWAAAVELATSWARDEAKGTTPDQRELVMDHMQMMQSLPPPKPKKAPWRPDLVWMLPMGNSLSIPLSTFGHCFDIFDRLRTTGSDDPRKLKRLQQEIQRLSQRLAESEMYSAHDDGLPKFSLEEVEVGSMIAQGGFASVHYATWQCTPCALKKIFDPVLTEELKSEFENEVRMLRKLRHPNVVTLMAVCRMPPALSILTELVCGGSLFELLHGPTSSRRRDSPGTEPTMLLPLLRQAGAALAYLHAMMVVHRDIKSQNVLLTEGSRPAAKLCDFGLARMRSELCTGSMQWAGTAPYMAPELFAKRKYDETVDVFAFGTMVWEVVSVEIPHANLDPADIAHRVQTKEAAGLALQHSWPKTLKNLLKTALSVQQEKRPAMTSVVKDLEGITRDFMEA</sequence>
<evidence type="ECO:0000313" key="5">
    <source>
        <dbReference type="Proteomes" id="UP001152797"/>
    </source>
</evidence>
<protein>
    <submittedName>
        <fullName evidence="4">Probable serine/threonine-protein kinase DDB_G0267514</fullName>
    </submittedName>
</protein>
<dbReference type="Gene3D" id="1.10.510.10">
    <property type="entry name" value="Transferase(Phosphotransferase) domain 1"/>
    <property type="match status" value="1"/>
</dbReference>
<dbReference type="InterPro" id="IPR001245">
    <property type="entry name" value="Ser-Thr/Tyr_kinase_cat_dom"/>
</dbReference>
<dbReference type="OrthoDB" id="424060at2759"/>
<evidence type="ECO:0000313" key="3">
    <source>
        <dbReference type="EMBL" id="CAI3982381.1"/>
    </source>
</evidence>
<dbReference type="SMART" id="SM00220">
    <property type="entry name" value="S_TKc"/>
    <property type="match status" value="1"/>
</dbReference>
<dbReference type="GO" id="GO:0004674">
    <property type="term" value="F:protein serine/threonine kinase activity"/>
    <property type="evidence" value="ECO:0007669"/>
    <property type="project" value="TreeGrafter"/>
</dbReference>
<dbReference type="Pfam" id="PF07714">
    <property type="entry name" value="PK_Tyr_Ser-Thr"/>
    <property type="match status" value="1"/>
</dbReference>
<accession>A0A9P1BZN9</accession>
<evidence type="ECO:0000313" key="4">
    <source>
        <dbReference type="EMBL" id="CAL4769693.1"/>
    </source>
</evidence>
<evidence type="ECO:0000259" key="2">
    <source>
        <dbReference type="PROSITE" id="PS50011"/>
    </source>
</evidence>
<keyword evidence="4" id="KW-0418">Kinase</keyword>
<feature type="compositionally biased region" description="Polar residues" evidence="1">
    <location>
        <begin position="137"/>
        <end position="147"/>
    </location>
</feature>
<dbReference type="InterPro" id="IPR000719">
    <property type="entry name" value="Prot_kinase_dom"/>
</dbReference>
<evidence type="ECO:0000256" key="1">
    <source>
        <dbReference type="SAM" id="MobiDB-lite"/>
    </source>
</evidence>
<dbReference type="PROSITE" id="PS50011">
    <property type="entry name" value="PROTEIN_KINASE_DOM"/>
    <property type="match status" value="1"/>
</dbReference>
<dbReference type="InterPro" id="IPR012340">
    <property type="entry name" value="NA-bd_OB-fold"/>
</dbReference>
<dbReference type="InterPro" id="IPR008271">
    <property type="entry name" value="Ser/Thr_kinase_AS"/>
</dbReference>